<name>A0ABQ3GF47_9MICC</name>
<accession>A0ABQ3GF47</accession>
<feature type="region of interest" description="Disordered" evidence="1">
    <location>
        <begin position="9"/>
        <end position="28"/>
    </location>
</feature>
<comment type="caution">
    <text evidence="2">The sequence shown here is derived from an EMBL/GenBank/DDBJ whole genome shotgun (WGS) entry which is preliminary data.</text>
</comment>
<gene>
    <name evidence="2" type="ORF">GCM10008096_06040</name>
</gene>
<dbReference type="Proteomes" id="UP000642819">
    <property type="component" value="Unassembled WGS sequence"/>
</dbReference>
<keyword evidence="3" id="KW-1185">Reference proteome</keyword>
<protein>
    <submittedName>
        <fullName evidence="2">Uncharacterized protein</fullName>
    </submittedName>
</protein>
<evidence type="ECO:0000313" key="3">
    <source>
        <dbReference type="Proteomes" id="UP000642819"/>
    </source>
</evidence>
<proteinExistence type="predicted"/>
<evidence type="ECO:0000256" key="1">
    <source>
        <dbReference type="SAM" id="MobiDB-lite"/>
    </source>
</evidence>
<reference evidence="3" key="1">
    <citation type="journal article" date="2019" name="Int. J. Syst. Evol. Microbiol.">
        <title>The Global Catalogue of Microorganisms (GCM) 10K type strain sequencing project: providing services to taxonomists for standard genome sequencing and annotation.</title>
        <authorList>
            <consortium name="The Broad Institute Genomics Platform"/>
            <consortium name="The Broad Institute Genome Sequencing Center for Infectious Disease"/>
            <person name="Wu L."/>
            <person name="Ma J."/>
        </authorList>
    </citation>
    <scope>NUCLEOTIDE SEQUENCE [LARGE SCALE GENOMIC DNA]</scope>
    <source>
        <strain evidence="3">KCTC 19466</strain>
    </source>
</reference>
<dbReference type="EMBL" id="BMXK01000002">
    <property type="protein sequence ID" value="GHD01670.1"/>
    <property type="molecule type" value="Genomic_DNA"/>
</dbReference>
<sequence length="60" mass="6082">MEVVGARIAEGADADVGTGGQHPGELRDVDTGAAVNGRGEFFGNNVYSHTHNVAGTGKLT</sequence>
<evidence type="ECO:0000313" key="2">
    <source>
        <dbReference type="EMBL" id="GHD01670.1"/>
    </source>
</evidence>
<organism evidence="2 3">
    <name type="scientific">Zhihengliuella salsuginis</name>
    <dbReference type="NCBI Taxonomy" id="578222"/>
    <lineage>
        <taxon>Bacteria</taxon>
        <taxon>Bacillati</taxon>
        <taxon>Actinomycetota</taxon>
        <taxon>Actinomycetes</taxon>
        <taxon>Micrococcales</taxon>
        <taxon>Micrococcaceae</taxon>
        <taxon>Zhihengliuella</taxon>
    </lineage>
</organism>